<dbReference type="EMBL" id="PJMW01000002">
    <property type="protein sequence ID" value="PKV81519.1"/>
    <property type="molecule type" value="Genomic_DNA"/>
</dbReference>
<evidence type="ECO:0008006" key="3">
    <source>
        <dbReference type="Google" id="ProtNLM"/>
    </source>
</evidence>
<dbReference type="Gene3D" id="1.20.1260.20">
    <property type="entry name" value="PPE superfamily"/>
    <property type="match status" value="1"/>
</dbReference>
<comment type="caution">
    <text evidence="1">The sequence shown here is derived from an EMBL/GenBank/DDBJ whole genome shotgun (WGS) entry which is preliminary data.</text>
</comment>
<accession>A0A2N3VIQ1</accession>
<evidence type="ECO:0000313" key="1">
    <source>
        <dbReference type="EMBL" id="PKV81519.1"/>
    </source>
</evidence>
<protein>
    <recommendedName>
        <fullName evidence="3">Type VII secretion system (Wss) protein ESAT-6</fullName>
    </recommendedName>
</protein>
<reference evidence="1 2" key="1">
    <citation type="submission" date="2017-12" db="EMBL/GenBank/DDBJ databases">
        <title>Sequencing the genomes of 1000 Actinobacteria strains.</title>
        <authorList>
            <person name="Klenk H.-P."/>
        </authorList>
    </citation>
    <scope>NUCLEOTIDE SEQUENCE [LARGE SCALE GENOMIC DNA]</scope>
    <source>
        <strain evidence="1 2">DSM 44489</strain>
    </source>
</reference>
<gene>
    <name evidence="1" type="ORF">ATK86_5987</name>
</gene>
<name>A0A2N3VIQ1_9NOCA</name>
<dbReference type="AlphaFoldDB" id="A0A2N3VIQ1"/>
<dbReference type="OrthoDB" id="5069709at2"/>
<organism evidence="1 2">
    <name type="scientific">Nocardia fluminea</name>
    <dbReference type="NCBI Taxonomy" id="134984"/>
    <lineage>
        <taxon>Bacteria</taxon>
        <taxon>Bacillati</taxon>
        <taxon>Actinomycetota</taxon>
        <taxon>Actinomycetes</taxon>
        <taxon>Mycobacteriales</taxon>
        <taxon>Nocardiaceae</taxon>
        <taxon>Nocardia</taxon>
    </lineage>
</organism>
<dbReference type="Proteomes" id="UP000233766">
    <property type="component" value="Unassembled WGS sequence"/>
</dbReference>
<evidence type="ECO:0000313" key="2">
    <source>
        <dbReference type="Proteomes" id="UP000233766"/>
    </source>
</evidence>
<dbReference type="RefSeq" id="WP_101467229.1">
    <property type="nucleotide sequence ID" value="NZ_JBFAYW010000004.1"/>
</dbReference>
<proteinExistence type="predicted"/>
<keyword evidence="2" id="KW-1185">Reference proteome</keyword>
<dbReference type="SUPFAM" id="SSF140459">
    <property type="entry name" value="PE/PPE dimer-like"/>
    <property type="match status" value="1"/>
</dbReference>
<sequence>MADGPNAAGTFLNEHTVLPGTVSTFDDGEAPKNDLLVEGVDYRDTYYQENNFLFNNVGLPSGGDEPDAGIMKGTLQGDTWENGLGLYNAMTGDGSIMTKVDAISKAAGTAGDWASAATMFGKAIKGTSTLAKFDPFNFIGSQLMSWMLEHVEPVRKSLESITGSPDMVQAYSDSWKKIAESLAETAQQWATALDTGIGEWAGAAAEAYVATATELTGKIAEKAAVAEVLAECNKAMKGIVETVRGIVVEILSNLAGMLAEMTALLIASAGTATPALIARALLDISLATVTVSQMLVKLAQALIDTKMLAQSAVKIIQGVTEVETAK</sequence>
<dbReference type="InterPro" id="IPR038332">
    <property type="entry name" value="PPE_sf"/>
</dbReference>